<keyword evidence="2 3" id="KW-0472">Membrane</keyword>
<proteinExistence type="predicted"/>
<sequence>MGEFDALFEIPTSKAGCLCYIPTLAIILWIGLSFNLKGPRCFIKEFYVPALDLSQPTTSNTTNPFLFFDLALKNILDDHSIRYGEVNLTFSYNRTPVANYIVPKFYQGTGKTALRRDVVETRGMPWDDALKVVNNGSKAVFRVDLAARPRFRFWFLYSKKKGVRIGADVEVDGTGLKVMKKDIRLNSADSKRRIGGFVLFLSLLVTSCLLY</sequence>
<evidence type="ECO:0008006" key="6">
    <source>
        <dbReference type="Google" id="ProtNLM"/>
    </source>
</evidence>
<keyword evidence="5" id="KW-1185">Reference proteome</keyword>
<evidence type="ECO:0000313" key="5">
    <source>
        <dbReference type="Proteomes" id="UP000231279"/>
    </source>
</evidence>
<dbReference type="GO" id="GO:0098542">
    <property type="term" value="P:defense response to other organism"/>
    <property type="evidence" value="ECO:0007669"/>
    <property type="project" value="InterPro"/>
</dbReference>
<keyword evidence="3" id="KW-1133">Transmembrane helix</keyword>
<dbReference type="EMBL" id="NKXS01007446">
    <property type="protein sequence ID" value="PIM99663.1"/>
    <property type="molecule type" value="Genomic_DNA"/>
</dbReference>
<protein>
    <recommendedName>
        <fullName evidence="6">Late embryogenesis abundant protein LEA-2 subgroup domain-containing protein</fullName>
    </recommendedName>
</protein>
<evidence type="ECO:0000313" key="4">
    <source>
        <dbReference type="EMBL" id="PIM99663.1"/>
    </source>
</evidence>
<dbReference type="Proteomes" id="UP000231279">
    <property type="component" value="Unassembled WGS sequence"/>
</dbReference>
<accession>A0A2G9G2X2</accession>
<keyword evidence="3" id="KW-0812">Transmembrane</keyword>
<reference evidence="5" key="1">
    <citation type="journal article" date="2018" name="Gigascience">
        <title>Genome assembly of the Pink Ipe (Handroanthus impetiginosus, Bignoniaceae), a highly valued, ecologically keystone Neotropical timber forest tree.</title>
        <authorList>
            <person name="Silva-Junior O.B."/>
            <person name="Grattapaglia D."/>
            <person name="Novaes E."/>
            <person name="Collevatti R.G."/>
        </authorList>
    </citation>
    <scope>NUCLEOTIDE SEQUENCE [LARGE SCALE GENOMIC DNA]</scope>
    <source>
        <strain evidence="5">cv. UFG-1</strain>
    </source>
</reference>
<dbReference type="PANTHER" id="PTHR31415:SF52">
    <property type="entry name" value="LATE EMBRYOGENESIS ABUNDANT (LEA) HYDROXYPROLINE-RICH GLYCOPROTEIN FAMILY-RELATED"/>
    <property type="match status" value="1"/>
</dbReference>
<organism evidence="4 5">
    <name type="scientific">Handroanthus impetiginosus</name>
    <dbReference type="NCBI Taxonomy" id="429701"/>
    <lineage>
        <taxon>Eukaryota</taxon>
        <taxon>Viridiplantae</taxon>
        <taxon>Streptophyta</taxon>
        <taxon>Embryophyta</taxon>
        <taxon>Tracheophyta</taxon>
        <taxon>Spermatophyta</taxon>
        <taxon>Magnoliopsida</taxon>
        <taxon>eudicotyledons</taxon>
        <taxon>Gunneridae</taxon>
        <taxon>Pentapetalae</taxon>
        <taxon>asterids</taxon>
        <taxon>lamiids</taxon>
        <taxon>Lamiales</taxon>
        <taxon>Bignoniaceae</taxon>
        <taxon>Crescentiina</taxon>
        <taxon>Tabebuia alliance</taxon>
        <taxon>Handroanthus</taxon>
    </lineage>
</organism>
<feature type="transmembrane region" description="Helical" evidence="3">
    <location>
        <begin position="194"/>
        <end position="210"/>
    </location>
</feature>
<comment type="subcellular location">
    <subcellularLocation>
        <location evidence="1">Membrane</location>
    </subcellularLocation>
</comment>
<evidence type="ECO:0000256" key="3">
    <source>
        <dbReference type="SAM" id="Phobius"/>
    </source>
</evidence>
<evidence type="ECO:0000256" key="2">
    <source>
        <dbReference type="ARBA" id="ARBA00023136"/>
    </source>
</evidence>
<feature type="transmembrane region" description="Helical" evidence="3">
    <location>
        <begin position="12"/>
        <end position="34"/>
    </location>
</feature>
<dbReference type="GO" id="GO:0009506">
    <property type="term" value="C:plasmodesma"/>
    <property type="evidence" value="ECO:0007669"/>
    <property type="project" value="TreeGrafter"/>
</dbReference>
<name>A0A2G9G2X2_9LAMI</name>
<comment type="caution">
    <text evidence="4">The sequence shown here is derived from an EMBL/GenBank/DDBJ whole genome shotgun (WGS) entry which is preliminary data.</text>
</comment>
<gene>
    <name evidence="4" type="ORF">CDL12_27839</name>
</gene>
<evidence type="ECO:0000256" key="1">
    <source>
        <dbReference type="ARBA" id="ARBA00004370"/>
    </source>
</evidence>
<dbReference type="AlphaFoldDB" id="A0A2G9G2X2"/>
<dbReference type="OrthoDB" id="1914670at2759"/>
<dbReference type="InterPro" id="IPR044839">
    <property type="entry name" value="NDR1-like"/>
</dbReference>
<dbReference type="PANTHER" id="PTHR31415">
    <property type="entry name" value="OS05G0367900 PROTEIN"/>
    <property type="match status" value="1"/>
</dbReference>
<dbReference type="GO" id="GO:0005886">
    <property type="term" value="C:plasma membrane"/>
    <property type="evidence" value="ECO:0007669"/>
    <property type="project" value="TreeGrafter"/>
</dbReference>